<dbReference type="Proteomes" id="UP000006319">
    <property type="component" value="Unassembled WGS sequence"/>
</dbReference>
<dbReference type="GeneID" id="14696212"/>
<feature type="non-terminal residue" evidence="1">
    <location>
        <position position="123"/>
    </location>
</feature>
<dbReference type="VEuPathDB" id="PlasmoDB:PCYB_004190"/>
<organism evidence="1 2">
    <name type="scientific">Plasmodium cynomolgi (strain B)</name>
    <dbReference type="NCBI Taxonomy" id="1120755"/>
    <lineage>
        <taxon>Eukaryota</taxon>
        <taxon>Sar</taxon>
        <taxon>Alveolata</taxon>
        <taxon>Apicomplexa</taxon>
        <taxon>Aconoidasida</taxon>
        <taxon>Haemosporida</taxon>
        <taxon>Plasmodiidae</taxon>
        <taxon>Plasmodium</taxon>
        <taxon>Plasmodium (Plasmodium)</taxon>
    </lineage>
</organism>
<gene>
    <name evidence="1" type="ORF">PCYB_004190</name>
</gene>
<proteinExistence type="predicted"/>
<dbReference type="KEGG" id="pcy:PCYB_004190"/>
<dbReference type="RefSeq" id="XP_004227888.1">
    <property type="nucleotide sequence ID" value="XM_004227840.1"/>
</dbReference>
<name>K6V2Y0_PLACD</name>
<dbReference type="EMBL" id="DF157559">
    <property type="protein sequence ID" value="GAB69670.1"/>
    <property type="molecule type" value="Genomic_DNA"/>
</dbReference>
<reference evidence="1 2" key="1">
    <citation type="journal article" date="2012" name="Nat. Genet.">
        <title>Plasmodium cynomolgi genome sequences provide insight into Plasmodium vivax and the monkey malaria clade.</title>
        <authorList>
            <person name="Tachibana S."/>
            <person name="Sullivan S.A."/>
            <person name="Kawai S."/>
            <person name="Nakamura S."/>
            <person name="Kim H.R."/>
            <person name="Goto N."/>
            <person name="Arisue N."/>
            <person name="Palacpac N.M.Q."/>
            <person name="Honma H."/>
            <person name="Yagi M."/>
            <person name="Tougan T."/>
            <person name="Katakai Y."/>
            <person name="Kaneko O."/>
            <person name="Mita T."/>
            <person name="Kita K."/>
            <person name="Yasutomi Y."/>
            <person name="Sutton P.L."/>
            <person name="Shakhbatyan R."/>
            <person name="Horii T."/>
            <person name="Yasunaga T."/>
            <person name="Barnwell J.W."/>
            <person name="Escalante A.A."/>
            <person name="Carlton J.M."/>
            <person name="Tanabe K."/>
        </authorList>
    </citation>
    <scope>NUCLEOTIDE SEQUENCE [LARGE SCALE GENOMIC DNA]</scope>
    <source>
        <strain evidence="1 2">B</strain>
    </source>
</reference>
<dbReference type="PhylomeDB" id="K6V2Y0"/>
<evidence type="ECO:0000313" key="2">
    <source>
        <dbReference type="Proteomes" id="UP000006319"/>
    </source>
</evidence>
<accession>K6V2Y0</accession>
<protein>
    <submittedName>
        <fullName evidence="1">Uncharacterized protein</fullName>
    </submittedName>
</protein>
<evidence type="ECO:0000313" key="1">
    <source>
        <dbReference type="EMBL" id="GAB69670.1"/>
    </source>
</evidence>
<dbReference type="OrthoDB" id="10528579at2759"/>
<keyword evidence="2" id="KW-1185">Reference proteome</keyword>
<dbReference type="AlphaFoldDB" id="K6V2Y0"/>
<sequence>MVDVVFQTSKVCKVKNFKSCDEVTSSVLNYVEKKIAELNEKISADEFINKCKELDSYLIKNKSDCNQCYGRNYQSDDIDELVKIYLETVTKFGGCPQPLTPEGEERIKLISEIEEFCEKRRVI</sequence>